<dbReference type="STRING" id="1165094.RINTHH_15350"/>
<comment type="caution">
    <text evidence="1">The sequence shown here is derived from an EMBL/GenBank/DDBJ whole genome shotgun (WGS) entry which is preliminary data.</text>
</comment>
<reference evidence="2" key="2">
    <citation type="submission" date="2016-01" db="EMBL/GenBank/DDBJ databases">
        <title>Diatom-associated endosymboitic cyanobacterium lacks core nitrogen metabolism enzymes.</title>
        <authorList>
            <person name="Hilton J.A."/>
            <person name="Foster R.A."/>
            <person name="Tripp H.J."/>
            <person name="Carter B.J."/>
            <person name="Zehr J.P."/>
            <person name="Villareal T.A."/>
        </authorList>
    </citation>
    <scope>NUCLEOTIDE SEQUENCE [LARGE SCALE GENOMIC DNA]</scope>
    <source>
        <strain evidence="2">HH01</strain>
    </source>
</reference>
<gene>
    <name evidence="1" type="ORF">RINTHH_15350</name>
</gene>
<reference evidence="1 2" key="1">
    <citation type="submission" date="2012-05" db="EMBL/GenBank/DDBJ databases">
        <authorList>
            <person name="Hilton J."/>
        </authorList>
    </citation>
    <scope>NUCLEOTIDE SEQUENCE [LARGE SCALE GENOMIC DNA]</scope>
    <source>
        <strain evidence="1 2">HH01</strain>
    </source>
</reference>
<name>M1X2Z6_9NOST</name>
<dbReference type="EMBL" id="CAIY01000054">
    <property type="protein sequence ID" value="CCH67690.1"/>
    <property type="molecule type" value="Genomic_DNA"/>
</dbReference>
<protein>
    <submittedName>
        <fullName evidence="1">Uncharacterized protein</fullName>
    </submittedName>
</protein>
<dbReference type="AlphaFoldDB" id="M1X2Z6"/>
<accession>M1X2Z6</accession>
<sequence>MGKEIKTQNKIFTAQYIIMLLLTKIRLIIQVNLPISGQS</sequence>
<dbReference type="Proteomes" id="UP000053051">
    <property type="component" value="Unassembled WGS sequence"/>
</dbReference>
<evidence type="ECO:0000313" key="2">
    <source>
        <dbReference type="Proteomes" id="UP000053051"/>
    </source>
</evidence>
<evidence type="ECO:0000313" key="1">
    <source>
        <dbReference type="EMBL" id="CCH67690.1"/>
    </source>
</evidence>
<organism evidence="1 2">
    <name type="scientific">Richelia intracellularis HH01</name>
    <dbReference type="NCBI Taxonomy" id="1165094"/>
    <lineage>
        <taxon>Bacteria</taxon>
        <taxon>Bacillati</taxon>
        <taxon>Cyanobacteriota</taxon>
        <taxon>Cyanophyceae</taxon>
        <taxon>Nostocales</taxon>
        <taxon>Nostocaceae</taxon>
        <taxon>Richelia</taxon>
    </lineage>
</organism>
<proteinExistence type="predicted"/>
<keyword evidence="2" id="KW-1185">Reference proteome</keyword>